<evidence type="ECO:0000256" key="1">
    <source>
        <dbReference type="SAM" id="Phobius"/>
    </source>
</evidence>
<evidence type="ECO:0000313" key="2">
    <source>
        <dbReference type="EMBL" id="MDH5823945.1"/>
    </source>
</evidence>
<keyword evidence="1" id="KW-0812">Transmembrane</keyword>
<name>A0ABT6JAT7_9GAMM</name>
<protein>
    <submittedName>
        <fullName evidence="2">Uncharacterized protein</fullName>
    </submittedName>
</protein>
<feature type="transmembrane region" description="Helical" evidence="1">
    <location>
        <begin position="203"/>
        <end position="224"/>
    </location>
</feature>
<dbReference type="EMBL" id="JARXRM010000041">
    <property type="protein sequence ID" value="MDH5823945.1"/>
    <property type="molecule type" value="Genomic_DNA"/>
</dbReference>
<sequence>MVFWVVGKVESGVTFDAAALRAFGLSEIDTTVPSRVVPDNPVLRNHLNRMSLRADMMLGSVALLYQAHGFYGALSKFNQGKGDVGDGVKLVSSVLAATGAGMELVVAAQALRSAQATAGRLVLMKAAAHLGMWAGIVDGAYSIYQFTEKRGRDDFDSAYWSLGSGVAAIAGSLAGFGLAATGVSAAAGGAASATVLGITMGPVGWVLLAIAFLGLAVYCAIQAFGTDDDELSPLEYWLDNGVFGKRARISGNHLEKNPFVDRVGATVMPFVDVNDELYQLQRITLVAQAMFDSMRSARAGA</sequence>
<comment type="caution">
    <text evidence="2">The sequence shown here is derived from an EMBL/GenBank/DDBJ whole genome shotgun (WGS) entry which is preliminary data.</text>
</comment>
<keyword evidence="1" id="KW-0472">Membrane</keyword>
<keyword evidence="3" id="KW-1185">Reference proteome</keyword>
<organism evidence="2 3">
    <name type="scientific">Luteimonas endophytica</name>
    <dbReference type="NCBI Taxonomy" id="3042023"/>
    <lineage>
        <taxon>Bacteria</taxon>
        <taxon>Pseudomonadati</taxon>
        <taxon>Pseudomonadota</taxon>
        <taxon>Gammaproteobacteria</taxon>
        <taxon>Lysobacterales</taxon>
        <taxon>Lysobacteraceae</taxon>
        <taxon>Luteimonas</taxon>
    </lineage>
</organism>
<dbReference type="Proteomes" id="UP001156940">
    <property type="component" value="Unassembled WGS sequence"/>
</dbReference>
<evidence type="ECO:0000313" key="3">
    <source>
        <dbReference type="Proteomes" id="UP001156940"/>
    </source>
</evidence>
<proteinExistence type="predicted"/>
<reference evidence="2 3" key="1">
    <citation type="submission" date="2023-04" db="EMBL/GenBank/DDBJ databases">
        <title>Luteimonas endophyticus RD2P54.</title>
        <authorList>
            <person name="Sun J.-Q."/>
        </authorList>
    </citation>
    <scope>NUCLEOTIDE SEQUENCE [LARGE SCALE GENOMIC DNA]</scope>
    <source>
        <strain evidence="2 3">RD2P54</strain>
    </source>
</reference>
<gene>
    <name evidence="2" type="ORF">QFW77_13255</name>
</gene>
<keyword evidence="1" id="KW-1133">Transmembrane helix</keyword>
<dbReference type="RefSeq" id="WP_280575245.1">
    <property type="nucleotide sequence ID" value="NZ_JARXRM010000041.1"/>
</dbReference>
<feature type="transmembrane region" description="Helical" evidence="1">
    <location>
        <begin position="166"/>
        <end position="191"/>
    </location>
</feature>
<accession>A0ABT6JAT7</accession>